<protein>
    <submittedName>
        <fullName evidence="1">Uncharacterized protein</fullName>
    </submittedName>
</protein>
<evidence type="ECO:0000313" key="1">
    <source>
        <dbReference type="EMBL" id="MDQ0751241.1"/>
    </source>
</evidence>
<name>A0ABU0QV47_9ACTN</name>
<gene>
    <name evidence="1" type="ORF">QF034_005472</name>
</gene>
<proteinExistence type="predicted"/>
<reference evidence="1 2" key="1">
    <citation type="submission" date="2023-07" db="EMBL/GenBank/DDBJ databases">
        <title>Comparative genomics of wheat-associated soil bacteria to identify genetic determinants of phenazine resistance.</title>
        <authorList>
            <person name="Mouncey N."/>
        </authorList>
    </citation>
    <scope>NUCLEOTIDE SEQUENCE [LARGE SCALE GENOMIC DNA]</scope>
    <source>
        <strain evidence="1 2">B3I12</strain>
    </source>
</reference>
<comment type="caution">
    <text evidence="1">The sequence shown here is derived from an EMBL/GenBank/DDBJ whole genome shotgun (WGS) entry which is preliminary data.</text>
</comment>
<sequence length="44" mass="4941">MAALREDPVLAAPTARRYEIYGDHGYGDMPPVAWHARVLREKGC</sequence>
<dbReference type="EMBL" id="JAUSYP010000001">
    <property type="protein sequence ID" value="MDQ0751241.1"/>
    <property type="molecule type" value="Genomic_DNA"/>
</dbReference>
<accession>A0ABU0QV47</accession>
<dbReference type="Proteomes" id="UP001232755">
    <property type="component" value="Unassembled WGS sequence"/>
</dbReference>
<keyword evidence="2" id="KW-1185">Reference proteome</keyword>
<organism evidence="1 2">
    <name type="scientific">Streptomyces africanus</name>
    <dbReference type="NCBI Taxonomy" id="231024"/>
    <lineage>
        <taxon>Bacteria</taxon>
        <taxon>Bacillati</taxon>
        <taxon>Actinomycetota</taxon>
        <taxon>Actinomycetes</taxon>
        <taxon>Kitasatosporales</taxon>
        <taxon>Streptomycetaceae</taxon>
        <taxon>Streptomyces</taxon>
    </lineage>
</organism>
<evidence type="ECO:0000313" key="2">
    <source>
        <dbReference type="Proteomes" id="UP001232755"/>
    </source>
</evidence>